<feature type="transmembrane region" description="Helical" evidence="6">
    <location>
        <begin position="90"/>
        <end position="109"/>
    </location>
</feature>
<gene>
    <name evidence="7" type="ORF">AB0I59_13650</name>
</gene>
<proteinExistence type="predicted"/>
<accession>A0ABV3GE11</accession>
<dbReference type="PANTHER" id="PTHR30482:SF17">
    <property type="entry name" value="ABC TRANSPORTER ATP-BINDING PROTEIN"/>
    <property type="match status" value="1"/>
</dbReference>
<evidence type="ECO:0000256" key="2">
    <source>
        <dbReference type="ARBA" id="ARBA00022475"/>
    </source>
</evidence>
<keyword evidence="5 6" id="KW-0472">Membrane</keyword>
<evidence type="ECO:0000313" key="8">
    <source>
        <dbReference type="Proteomes" id="UP001551675"/>
    </source>
</evidence>
<feature type="transmembrane region" description="Helical" evidence="6">
    <location>
        <begin position="64"/>
        <end position="83"/>
    </location>
</feature>
<evidence type="ECO:0000313" key="7">
    <source>
        <dbReference type="EMBL" id="MEV0969676.1"/>
    </source>
</evidence>
<evidence type="ECO:0000256" key="3">
    <source>
        <dbReference type="ARBA" id="ARBA00022692"/>
    </source>
</evidence>
<dbReference type="Proteomes" id="UP001551675">
    <property type="component" value="Unassembled WGS sequence"/>
</dbReference>
<dbReference type="RefSeq" id="WP_061254822.1">
    <property type="nucleotide sequence ID" value="NZ_JBFALK010000006.1"/>
</dbReference>
<feature type="transmembrane region" description="Helical" evidence="6">
    <location>
        <begin position="334"/>
        <end position="356"/>
    </location>
</feature>
<evidence type="ECO:0000256" key="5">
    <source>
        <dbReference type="ARBA" id="ARBA00023136"/>
    </source>
</evidence>
<feature type="transmembrane region" description="Helical" evidence="6">
    <location>
        <begin position="244"/>
        <end position="265"/>
    </location>
</feature>
<keyword evidence="3 6" id="KW-0812">Transmembrane</keyword>
<evidence type="ECO:0000256" key="6">
    <source>
        <dbReference type="SAM" id="Phobius"/>
    </source>
</evidence>
<comment type="caution">
    <text evidence="7">The sequence shown here is derived from an EMBL/GenBank/DDBJ whole genome shotgun (WGS) entry which is preliminary data.</text>
</comment>
<dbReference type="EMBL" id="JBFALK010000006">
    <property type="protein sequence ID" value="MEV0969676.1"/>
    <property type="molecule type" value="Genomic_DNA"/>
</dbReference>
<feature type="transmembrane region" description="Helical" evidence="6">
    <location>
        <begin position="195"/>
        <end position="214"/>
    </location>
</feature>
<protein>
    <submittedName>
        <fullName evidence="7">Branched-chain amino acid ABC transporter permease</fullName>
    </submittedName>
</protein>
<keyword evidence="4 6" id="KW-1133">Transmembrane helix</keyword>
<keyword evidence="2" id="KW-1003">Cell membrane</keyword>
<dbReference type="Pfam" id="PF02653">
    <property type="entry name" value="BPD_transp_2"/>
    <property type="match status" value="1"/>
</dbReference>
<sequence length="364" mass="37846">MTTTADVPGTVTVDDIRPRPASPRTRWLRRGVPLAAVAVLAVLPFSTVNLPALLPGPVNSPGSLQLLAICLVFAGLAATYDLLFGRTGLLSFGHALYVALGSYTVNIAVTKLDLALPAALLLAVLVGLVVPALLGAVALRVNGIAFAMVTLATAQVGSILVMSDPGRLTGGEEGLPLAPGAIPGFLSGVANTANLYWLALGYVVVVLAVIAWVVESEPGRVWQAIRENERRVSVLGLPSYRFRLLSFVVASFLATLGGVVHLFLVGGSSPQITTSNFTLAFLVMVVLGGTGSRWGAMLGGVLYTYLDHRLAALGTSDAVAGLPEVLRAPLSEPLFVLGVLFIVMVYFLPGGLASLATRLRGSSK</sequence>
<feature type="transmembrane region" description="Helical" evidence="6">
    <location>
        <begin position="277"/>
        <end position="296"/>
    </location>
</feature>
<dbReference type="InterPro" id="IPR001851">
    <property type="entry name" value="ABC_transp_permease"/>
</dbReference>
<organism evidence="7 8">
    <name type="scientific">Microtetraspora glauca</name>
    <dbReference type="NCBI Taxonomy" id="1996"/>
    <lineage>
        <taxon>Bacteria</taxon>
        <taxon>Bacillati</taxon>
        <taxon>Actinomycetota</taxon>
        <taxon>Actinomycetes</taxon>
        <taxon>Streptosporangiales</taxon>
        <taxon>Streptosporangiaceae</taxon>
        <taxon>Microtetraspora</taxon>
    </lineage>
</organism>
<feature type="transmembrane region" description="Helical" evidence="6">
    <location>
        <begin position="32"/>
        <end position="52"/>
    </location>
</feature>
<evidence type="ECO:0000256" key="4">
    <source>
        <dbReference type="ARBA" id="ARBA00022989"/>
    </source>
</evidence>
<dbReference type="PANTHER" id="PTHR30482">
    <property type="entry name" value="HIGH-AFFINITY BRANCHED-CHAIN AMINO ACID TRANSPORT SYSTEM PERMEASE"/>
    <property type="match status" value="1"/>
</dbReference>
<name>A0ABV3GE11_MICGL</name>
<reference evidence="7 8" key="1">
    <citation type="submission" date="2024-06" db="EMBL/GenBank/DDBJ databases">
        <title>The Natural Products Discovery Center: Release of the First 8490 Sequenced Strains for Exploring Actinobacteria Biosynthetic Diversity.</title>
        <authorList>
            <person name="Kalkreuter E."/>
            <person name="Kautsar S.A."/>
            <person name="Yang D."/>
            <person name="Bader C.D."/>
            <person name="Teijaro C.N."/>
            <person name="Fluegel L."/>
            <person name="Davis C.M."/>
            <person name="Simpson J.R."/>
            <person name="Lauterbach L."/>
            <person name="Steele A.D."/>
            <person name="Gui C."/>
            <person name="Meng S."/>
            <person name="Li G."/>
            <person name="Viehrig K."/>
            <person name="Ye F."/>
            <person name="Su P."/>
            <person name="Kiefer A.F."/>
            <person name="Nichols A."/>
            <person name="Cepeda A.J."/>
            <person name="Yan W."/>
            <person name="Fan B."/>
            <person name="Jiang Y."/>
            <person name="Adhikari A."/>
            <person name="Zheng C.-J."/>
            <person name="Schuster L."/>
            <person name="Cowan T.M."/>
            <person name="Smanski M.J."/>
            <person name="Chevrette M.G."/>
            <person name="De Carvalho L.P.S."/>
            <person name="Shen B."/>
        </authorList>
    </citation>
    <scope>NUCLEOTIDE SEQUENCE [LARGE SCALE GENOMIC DNA]</scope>
    <source>
        <strain evidence="7 8">NPDC050100</strain>
    </source>
</reference>
<feature type="transmembrane region" description="Helical" evidence="6">
    <location>
        <begin position="115"/>
        <end position="139"/>
    </location>
</feature>
<dbReference type="InterPro" id="IPR043428">
    <property type="entry name" value="LivM-like"/>
</dbReference>
<comment type="subcellular location">
    <subcellularLocation>
        <location evidence="1">Cell membrane</location>
        <topology evidence="1">Multi-pass membrane protein</topology>
    </subcellularLocation>
</comment>
<evidence type="ECO:0000256" key="1">
    <source>
        <dbReference type="ARBA" id="ARBA00004651"/>
    </source>
</evidence>
<keyword evidence="8" id="KW-1185">Reference proteome</keyword>
<dbReference type="CDD" id="cd06581">
    <property type="entry name" value="TM_PBP1_LivM_like"/>
    <property type="match status" value="1"/>
</dbReference>